<protein>
    <recommendedName>
        <fullName evidence="3">Phage major capsid protein, HK97 family</fullName>
    </recommendedName>
</protein>
<sequence>MTEEQLRQSISDCSVDIRNKYKEISPLLYFAKWVDDEANVVSVGNPVFGIIEDGNEALEADIAADTKRLKTVTVGSKCAVSKSLLKKNDKFRDAITRAFAISTKEAIENILFYGYPSDSTIPTITSTGTIKTTDGGVNMPLITLTEMYKEFDPANLSGAIWMVSKEIRDIILDSKTSDTGIDFFGNLENKKLHYMGLPVFVTDNFSNEKGIVAALVNPLDVTMRCTLFDDEQRLIELTDISNTNNTEIFLSIFDVCGVVDKPDSAIVLKVETAPVAPTTTRTTNKTPKKK</sequence>
<dbReference type="AlphaFoldDB" id="A0A926EK32"/>
<keyword evidence="2" id="KW-1185">Reference proteome</keyword>
<dbReference type="RefSeq" id="WP_249333254.1">
    <property type="nucleotide sequence ID" value="NZ_JACRSY010000021.1"/>
</dbReference>
<dbReference type="Proteomes" id="UP000655830">
    <property type="component" value="Unassembled WGS sequence"/>
</dbReference>
<evidence type="ECO:0000313" key="1">
    <source>
        <dbReference type="EMBL" id="MBC8580480.1"/>
    </source>
</evidence>
<accession>A0A926EK32</accession>
<organism evidence="1 2">
    <name type="scientific">Zhenhengia yiwuensis</name>
    <dbReference type="NCBI Taxonomy" id="2763666"/>
    <lineage>
        <taxon>Bacteria</taxon>
        <taxon>Bacillati</taxon>
        <taxon>Bacillota</taxon>
        <taxon>Clostridia</taxon>
        <taxon>Lachnospirales</taxon>
        <taxon>Lachnospiraceae</taxon>
        <taxon>Zhenhengia</taxon>
    </lineage>
</organism>
<comment type="caution">
    <text evidence="1">The sequence shown here is derived from an EMBL/GenBank/DDBJ whole genome shotgun (WGS) entry which is preliminary data.</text>
</comment>
<dbReference type="EMBL" id="JACRSY010000021">
    <property type="protein sequence ID" value="MBC8580480.1"/>
    <property type="molecule type" value="Genomic_DNA"/>
</dbReference>
<name>A0A926EK32_9FIRM</name>
<proteinExistence type="predicted"/>
<dbReference type="SUPFAM" id="SSF56563">
    <property type="entry name" value="Major capsid protein gp5"/>
    <property type="match status" value="1"/>
</dbReference>
<evidence type="ECO:0000313" key="2">
    <source>
        <dbReference type="Proteomes" id="UP000655830"/>
    </source>
</evidence>
<evidence type="ECO:0008006" key="3">
    <source>
        <dbReference type="Google" id="ProtNLM"/>
    </source>
</evidence>
<gene>
    <name evidence="1" type="ORF">H8718_13170</name>
</gene>
<reference evidence="1" key="1">
    <citation type="submission" date="2020-08" db="EMBL/GenBank/DDBJ databases">
        <title>Genome public.</title>
        <authorList>
            <person name="Liu C."/>
            <person name="Sun Q."/>
        </authorList>
    </citation>
    <scope>NUCLEOTIDE SEQUENCE</scope>
    <source>
        <strain evidence="1">NSJ-12</strain>
    </source>
</reference>